<evidence type="ECO:0000313" key="1">
    <source>
        <dbReference type="EMBL" id="KAF2732376.1"/>
    </source>
</evidence>
<accession>A0A9P4V0P2</accession>
<protein>
    <submittedName>
        <fullName evidence="1">Uncharacterized protein</fullName>
    </submittedName>
</protein>
<dbReference type="AlphaFoldDB" id="A0A9P4V0P2"/>
<dbReference type="Proteomes" id="UP000799444">
    <property type="component" value="Unassembled WGS sequence"/>
</dbReference>
<organism evidence="1 2">
    <name type="scientific">Polyplosphaeria fusca</name>
    <dbReference type="NCBI Taxonomy" id="682080"/>
    <lineage>
        <taxon>Eukaryota</taxon>
        <taxon>Fungi</taxon>
        <taxon>Dikarya</taxon>
        <taxon>Ascomycota</taxon>
        <taxon>Pezizomycotina</taxon>
        <taxon>Dothideomycetes</taxon>
        <taxon>Pleosporomycetidae</taxon>
        <taxon>Pleosporales</taxon>
        <taxon>Tetraplosphaeriaceae</taxon>
        <taxon>Polyplosphaeria</taxon>
    </lineage>
</organism>
<name>A0A9P4V0P2_9PLEO</name>
<dbReference type="OrthoDB" id="5272396at2759"/>
<dbReference type="EMBL" id="ML996178">
    <property type="protein sequence ID" value="KAF2732376.1"/>
    <property type="molecule type" value="Genomic_DNA"/>
</dbReference>
<keyword evidence="2" id="KW-1185">Reference proteome</keyword>
<evidence type="ECO:0000313" key="2">
    <source>
        <dbReference type="Proteomes" id="UP000799444"/>
    </source>
</evidence>
<proteinExistence type="predicted"/>
<gene>
    <name evidence="1" type="ORF">EJ04DRAFT_578430</name>
</gene>
<sequence length="346" mass="40397">MDAAVDLGEQEKQEKQEQQVLGTNLNNTSASEKSFQSQCVTGHPKCQGPKIEIKICLKFFCDPCRMLRRHAQAQSAYDSLSSVSRPSAKVANEFLDNPSFQEGVNKAPVFPLMELPTEIRILIAEFALYREHGLWWILATGYRRGYFFEDYLDFREAYLWEHDEIRKPCNQLKYVCRTLYNETKGIQFKVNTLRFEKPFNDDLQLRGHVHLRHVQSFFDTVPAPWILSAIKNIAIIYRAYEREEYELLCLPSEYQETVRAHPAIAFQMVCRHWSTGDEWGRIVKLPDFLNKGRKVKDMMDKLRSTGGAQNVRVFPMDHVRDHRIEMMKGCEPNEATMISEWFENGI</sequence>
<reference evidence="1" key="1">
    <citation type="journal article" date="2020" name="Stud. Mycol.">
        <title>101 Dothideomycetes genomes: a test case for predicting lifestyles and emergence of pathogens.</title>
        <authorList>
            <person name="Haridas S."/>
            <person name="Albert R."/>
            <person name="Binder M."/>
            <person name="Bloem J."/>
            <person name="Labutti K."/>
            <person name="Salamov A."/>
            <person name="Andreopoulos B."/>
            <person name="Baker S."/>
            <person name="Barry K."/>
            <person name="Bills G."/>
            <person name="Bluhm B."/>
            <person name="Cannon C."/>
            <person name="Castanera R."/>
            <person name="Culley D."/>
            <person name="Daum C."/>
            <person name="Ezra D."/>
            <person name="Gonzalez J."/>
            <person name="Henrissat B."/>
            <person name="Kuo A."/>
            <person name="Liang C."/>
            <person name="Lipzen A."/>
            <person name="Lutzoni F."/>
            <person name="Magnuson J."/>
            <person name="Mondo S."/>
            <person name="Nolan M."/>
            <person name="Ohm R."/>
            <person name="Pangilinan J."/>
            <person name="Park H.-J."/>
            <person name="Ramirez L."/>
            <person name="Alfaro M."/>
            <person name="Sun H."/>
            <person name="Tritt A."/>
            <person name="Yoshinaga Y."/>
            <person name="Zwiers L.-H."/>
            <person name="Turgeon B."/>
            <person name="Goodwin S."/>
            <person name="Spatafora J."/>
            <person name="Crous P."/>
            <person name="Grigoriev I."/>
        </authorList>
    </citation>
    <scope>NUCLEOTIDE SEQUENCE</scope>
    <source>
        <strain evidence="1">CBS 125425</strain>
    </source>
</reference>
<comment type="caution">
    <text evidence="1">The sequence shown here is derived from an EMBL/GenBank/DDBJ whole genome shotgun (WGS) entry which is preliminary data.</text>
</comment>